<protein>
    <submittedName>
        <fullName evidence="1">Uncharacterized protein</fullName>
    </submittedName>
</protein>
<gene>
    <name evidence="1" type="ORF">X808_14000</name>
</gene>
<evidence type="ECO:0000313" key="2">
    <source>
        <dbReference type="Proteomes" id="UP000066995"/>
    </source>
</evidence>
<name>W0QCA8_9PAST</name>
<evidence type="ECO:0000313" key="1">
    <source>
        <dbReference type="EMBL" id="AHG75922.1"/>
    </source>
</evidence>
<reference evidence="1 2" key="1">
    <citation type="submission" date="2013-12" db="EMBL/GenBank/DDBJ databases">
        <title>Annotation of the Mannheimia varigena USDA-ARS-USMARC-1296 complete genome.</title>
        <authorList>
            <person name="Harhay G.P."/>
            <person name="Clawson M.L."/>
            <person name="Murray R.W."/>
            <person name="Lubbers B.V."/>
            <person name="Heaton M.P."/>
            <person name="Chitko-Mckown C.G."/>
            <person name="Harhay D.M."/>
            <person name="Smith T.P.L."/>
        </authorList>
    </citation>
    <scope>NUCLEOTIDE SEQUENCE [LARGE SCALE GENOMIC DNA]</scope>
    <source>
        <strain evidence="1 2">USDA-ARS-USMARC-1296</strain>
    </source>
</reference>
<accession>W0QCA8</accession>
<dbReference type="EMBL" id="CP006943">
    <property type="protein sequence ID" value="AHG75922.1"/>
    <property type="molecule type" value="Genomic_DNA"/>
</dbReference>
<proteinExistence type="predicted"/>
<sequence length="37" mass="4538">MFSFFKNKFDISIKNYKRSFFTKCLQITLVPENFIKN</sequence>
<dbReference type="AlphaFoldDB" id="W0QCA8"/>
<keyword evidence="2" id="KW-1185">Reference proteome</keyword>
<dbReference type="Proteomes" id="UP000066995">
    <property type="component" value="Chromosome"/>
</dbReference>
<organism evidence="1 2">
    <name type="scientific">Mannheimia varigena USDA-ARS-USMARC-1296</name>
    <dbReference type="NCBI Taxonomy" id="1433287"/>
    <lineage>
        <taxon>Bacteria</taxon>
        <taxon>Pseudomonadati</taxon>
        <taxon>Pseudomonadota</taxon>
        <taxon>Gammaproteobacteria</taxon>
        <taxon>Pasteurellales</taxon>
        <taxon>Pasteurellaceae</taxon>
        <taxon>Mannheimia</taxon>
    </lineage>
</organism>
<dbReference type="KEGG" id="mvi:X808_14000"/>
<dbReference type="HOGENOM" id="CLU_3345570_0_0_6"/>